<dbReference type="EMBL" id="JBBPEH010000010">
    <property type="protein sequence ID" value="KAK7533313.1"/>
    <property type="molecule type" value="Genomic_DNA"/>
</dbReference>
<keyword evidence="1" id="KW-0812">Transmembrane</keyword>
<sequence length="352" mass="38481">MNHYQSAAGNYTDDPTIESGGIMVAEDSKKAILSPFQASNISSSEFGALKRKSGVKRTSVLRTVLVVAFVFLVIGAIAFTAFAVMSPETPSPVDASTAPSNNALDNNPGLPEEFIEKVLASVFRHEEDHPAPASNSTRRLRKRFIPDDQGCDQVDHWLRRICDANESETAWEDECVDTVTGHHYEIGGDCPPNTNCAEHIDTDGHEVIICEPRTPPRNDNVSRDGKRQKVSQYGYRYIPEVKAVGNTQQTQSITLQVATGDASVSGFLSDENKSYVLAPNNELNAYARGNTYKLCRSGQPAGTPVGAPPAHNIRHCNPLFRYSLIVGSIIDFSYGLSTKQRAVLFYSIWGNG</sequence>
<accession>A0ABR1LFA4</accession>
<keyword evidence="1" id="KW-0472">Membrane</keyword>
<keyword evidence="1" id="KW-1133">Transmembrane helix</keyword>
<dbReference type="GeneID" id="92036198"/>
<comment type="caution">
    <text evidence="2">The sequence shown here is derived from an EMBL/GenBank/DDBJ whole genome shotgun (WGS) entry which is preliminary data.</text>
</comment>
<organism evidence="2 3">
    <name type="scientific">Phyllosticta citribraziliensis</name>
    <dbReference type="NCBI Taxonomy" id="989973"/>
    <lineage>
        <taxon>Eukaryota</taxon>
        <taxon>Fungi</taxon>
        <taxon>Dikarya</taxon>
        <taxon>Ascomycota</taxon>
        <taxon>Pezizomycotina</taxon>
        <taxon>Dothideomycetes</taxon>
        <taxon>Dothideomycetes incertae sedis</taxon>
        <taxon>Botryosphaeriales</taxon>
        <taxon>Phyllostictaceae</taxon>
        <taxon>Phyllosticta</taxon>
    </lineage>
</organism>
<dbReference type="RefSeq" id="XP_066652706.1">
    <property type="nucleotide sequence ID" value="XM_066803292.1"/>
</dbReference>
<evidence type="ECO:0000313" key="3">
    <source>
        <dbReference type="Proteomes" id="UP001360953"/>
    </source>
</evidence>
<feature type="transmembrane region" description="Helical" evidence="1">
    <location>
        <begin position="60"/>
        <end position="85"/>
    </location>
</feature>
<evidence type="ECO:0000313" key="2">
    <source>
        <dbReference type="EMBL" id="KAK7533313.1"/>
    </source>
</evidence>
<name>A0ABR1LFA4_9PEZI</name>
<reference evidence="2 3" key="1">
    <citation type="submission" date="2024-04" db="EMBL/GenBank/DDBJ databases">
        <title>Phyllosticta paracitricarpa is synonymous to the EU quarantine fungus P. citricarpa based on phylogenomic analyses.</title>
        <authorList>
            <consortium name="Lawrence Berkeley National Laboratory"/>
            <person name="Van ingen-buijs V.A."/>
            <person name="Van westerhoven A.C."/>
            <person name="Haridas S."/>
            <person name="Skiadas P."/>
            <person name="Martin F."/>
            <person name="Groenewald J.Z."/>
            <person name="Crous P.W."/>
            <person name="Seidl M.F."/>
        </authorList>
    </citation>
    <scope>NUCLEOTIDE SEQUENCE [LARGE SCALE GENOMIC DNA]</scope>
    <source>
        <strain evidence="2 3">CPC 17464</strain>
    </source>
</reference>
<dbReference type="Proteomes" id="UP001360953">
    <property type="component" value="Unassembled WGS sequence"/>
</dbReference>
<protein>
    <submittedName>
        <fullName evidence="2">Uncharacterized protein</fullName>
    </submittedName>
</protein>
<gene>
    <name evidence="2" type="ORF">J3D65DRAFT_670515</name>
</gene>
<keyword evidence="3" id="KW-1185">Reference proteome</keyword>
<proteinExistence type="predicted"/>
<evidence type="ECO:0000256" key="1">
    <source>
        <dbReference type="SAM" id="Phobius"/>
    </source>
</evidence>